<dbReference type="Proteomes" id="UP001152872">
    <property type="component" value="Unassembled WGS sequence"/>
</dbReference>
<evidence type="ECO:0000313" key="1">
    <source>
        <dbReference type="EMBL" id="MDG3494224.1"/>
    </source>
</evidence>
<dbReference type="EMBL" id="VBTY01000037">
    <property type="protein sequence ID" value="MDG3494224.1"/>
    <property type="molecule type" value="Genomic_DNA"/>
</dbReference>
<name>A0A9X4M7C7_9CYAN</name>
<accession>A0A9X4M7C7</accession>
<gene>
    <name evidence="1" type="ORF">FEV09_06595</name>
</gene>
<dbReference type="RefSeq" id="WP_009626292.1">
    <property type="nucleotide sequence ID" value="NZ_VBTY01000037.1"/>
</dbReference>
<reference evidence="1" key="1">
    <citation type="submission" date="2019-05" db="EMBL/GenBank/DDBJ databases">
        <title>Whole genome sequencing of Pseudanabaena catenata USMAC16.</title>
        <authorList>
            <person name="Khan Z."/>
            <person name="Omar W.M."/>
            <person name="Convey P."/>
            <person name="Merican F."/>
            <person name="Najimudin N."/>
        </authorList>
    </citation>
    <scope>NUCLEOTIDE SEQUENCE</scope>
    <source>
        <strain evidence="1">USMAC16</strain>
    </source>
</reference>
<evidence type="ECO:0000313" key="2">
    <source>
        <dbReference type="Proteomes" id="UP001152872"/>
    </source>
</evidence>
<protein>
    <submittedName>
        <fullName evidence="1">Uncharacterized protein</fullName>
    </submittedName>
</protein>
<organism evidence="1 2">
    <name type="scientific">Pseudanabaena catenata USMAC16</name>
    <dbReference type="NCBI Taxonomy" id="1855837"/>
    <lineage>
        <taxon>Bacteria</taxon>
        <taxon>Bacillati</taxon>
        <taxon>Cyanobacteriota</taxon>
        <taxon>Cyanophyceae</taxon>
        <taxon>Pseudanabaenales</taxon>
        <taxon>Pseudanabaenaceae</taxon>
        <taxon>Pseudanabaena</taxon>
    </lineage>
</organism>
<comment type="caution">
    <text evidence="1">The sequence shown here is derived from an EMBL/GenBank/DDBJ whole genome shotgun (WGS) entry which is preliminary data.</text>
</comment>
<sequence length="88" mass="10754">MNSFESKAEFIRSLRGKYSHIQTSSELFAQRKQEEIDWEDRNERLDRFNEQQKNSWQPNFFEDVIGGWEGEKLVRDIQPDDEMREKLR</sequence>
<proteinExistence type="predicted"/>
<dbReference type="AlphaFoldDB" id="A0A9X4M7C7"/>
<keyword evidence="2" id="KW-1185">Reference proteome</keyword>